<proteinExistence type="predicted"/>
<organism evidence="2 3">
    <name type="scientific">Lacibacter luteus</name>
    <dbReference type="NCBI Taxonomy" id="2508719"/>
    <lineage>
        <taxon>Bacteria</taxon>
        <taxon>Pseudomonadati</taxon>
        <taxon>Bacteroidota</taxon>
        <taxon>Chitinophagia</taxon>
        <taxon>Chitinophagales</taxon>
        <taxon>Chitinophagaceae</taxon>
        <taxon>Lacibacter</taxon>
    </lineage>
</organism>
<dbReference type="SUPFAM" id="SSF54593">
    <property type="entry name" value="Glyoxalase/Bleomycin resistance protein/Dihydroxybiphenyl dioxygenase"/>
    <property type="match status" value="1"/>
</dbReference>
<dbReference type="Pfam" id="PF00903">
    <property type="entry name" value="Glyoxalase"/>
    <property type="match status" value="1"/>
</dbReference>
<evidence type="ECO:0000313" key="2">
    <source>
        <dbReference type="EMBL" id="RXK59019.1"/>
    </source>
</evidence>
<comment type="caution">
    <text evidence="2">The sequence shown here is derived from an EMBL/GenBank/DDBJ whole genome shotgun (WGS) entry which is preliminary data.</text>
</comment>
<dbReference type="Gene3D" id="3.10.180.10">
    <property type="entry name" value="2,3-Dihydroxybiphenyl 1,2-Dioxygenase, domain 1"/>
    <property type="match status" value="1"/>
</dbReference>
<dbReference type="PANTHER" id="PTHR33993">
    <property type="entry name" value="GLYOXALASE-RELATED"/>
    <property type="match status" value="1"/>
</dbReference>
<protein>
    <submittedName>
        <fullName evidence="2">VOC family protein</fullName>
    </submittedName>
</protein>
<dbReference type="EMBL" id="SDHW01000005">
    <property type="protein sequence ID" value="RXK59019.1"/>
    <property type="molecule type" value="Genomic_DNA"/>
</dbReference>
<evidence type="ECO:0000259" key="1">
    <source>
        <dbReference type="PROSITE" id="PS51819"/>
    </source>
</evidence>
<name>A0A4Q1CG78_9BACT</name>
<feature type="domain" description="VOC" evidence="1">
    <location>
        <begin position="7"/>
        <end position="125"/>
    </location>
</feature>
<dbReference type="AlphaFoldDB" id="A0A4Q1CG78"/>
<evidence type="ECO:0000313" key="3">
    <source>
        <dbReference type="Proteomes" id="UP000290204"/>
    </source>
</evidence>
<dbReference type="InterPro" id="IPR037523">
    <property type="entry name" value="VOC_core"/>
</dbReference>
<dbReference type="PANTHER" id="PTHR33993:SF2">
    <property type="entry name" value="VOC DOMAIN-CONTAINING PROTEIN"/>
    <property type="match status" value="1"/>
</dbReference>
<dbReference type="InterPro" id="IPR004360">
    <property type="entry name" value="Glyas_Fos-R_dOase_dom"/>
</dbReference>
<dbReference type="CDD" id="cd07247">
    <property type="entry name" value="SgaA_N_like"/>
    <property type="match status" value="1"/>
</dbReference>
<dbReference type="PROSITE" id="PS51819">
    <property type="entry name" value="VOC"/>
    <property type="match status" value="1"/>
</dbReference>
<dbReference type="InterPro" id="IPR052164">
    <property type="entry name" value="Anthracycline_SecMetBiosynth"/>
</dbReference>
<accession>A0A4Q1CG78</accession>
<dbReference type="Proteomes" id="UP000290204">
    <property type="component" value="Unassembled WGS sequence"/>
</dbReference>
<dbReference type="OrthoDB" id="9804235at2"/>
<keyword evidence="3" id="KW-1185">Reference proteome</keyword>
<dbReference type="InterPro" id="IPR029068">
    <property type="entry name" value="Glyas_Bleomycin-R_OHBP_Dase"/>
</dbReference>
<reference evidence="2 3" key="1">
    <citation type="submission" date="2019-01" db="EMBL/GenBank/DDBJ databases">
        <title>Lacibacter sp. strain TTM-7.</title>
        <authorList>
            <person name="Chen W.-M."/>
        </authorList>
    </citation>
    <scope>NUCLEOTIDE SEQUENCE [LARGE SCALE GENOMIC DNA]</scope>
    <source>
        <strain evidence="2 3">TTM-7</strain>
    </source>
</reference>
<gene>
    <name evidence="2" type="ORF">ESA94_16350</name>
</gene>
<sequence length="126" mass="13727">MSSATNAINWFEISVSDISRAKKFYESIFEITMGEMEMEGMKYAMFPFDPAKGKVAGGLAQSPMHTPGTTGSIIYLNANPDLQEVLDRIEKAGGKITMPKTSIGQNGFMAFFIDSEGNSMALHSNT</sequence>